<dbReference type="AlphaFoldDB" id="A0A1B6MQS4"/>
<evidence type="ECO:0000313" key="1">
    <source>
        <dbReference type="EMBL" id="JAT38284.1"/>
    </source>
</evidence>
<sequence>QLQAPEEPFASQPVRVWENGSVPVFPLSIPFQAEGYAEATCCHRPLGWGQPALAEWGVICRLVAVTVSNRNITAKLSSVSFVGLTWRTCAPTVRRPTSTSNH</sequence>
<dbReference type="EMBL" id="GEBQ01001693">
    <property type="protein sequence ID" value="JAT38284.1"/>
    <property type="molecule type" value="Transcribed_RNA"/>
</dbReference>
<name>A0A1B6MQS4_9HEMI</name>
<feature type="non-terminal residue" evidence="1">
    <location>
        <position position="1"/>
    </location>
</feature>
<gene>
    <name evidence="1" type="ORF">g.53042</name>
</gene>
<organism evidence="1">
    <name type="scientific">Graphocephala atropunctata</name>
    <dbReference type="NCBI Taxonomy" id="36148"/>
    <lineage>
        <taxon>Eukaryota</taxon>
        <taxon>Metazoa</taxon>
        <taxon>Ecdysozoa</taxon>
        <taxon>Arthropoda</taxon>
        <taxon>Hexapoda</taxon>
        <taxon>Insecta</taxon>
        <taxon>Pterygota</taxon>
        <taxon>Neoptera</taxon>
        <taxon>Paraneoptera</taxon>
        <taxon>Hemiptera</taxon>
        <taxon>Auchenorrhyncha</taxon>
        <taxon>Membracoidea</taxon>
        <taxon>Cicadellidae</taxon>
        <taxon>Cicadellinae</taxon>
        <taxon>Cicadellini</taxon>
        <taxon>Graphocephala</taxon>
    </lineage>
</organism>
<protein>
    <submittedName>
        <fullName evidence="1">Uncharacterized protein</fullName>
    </submittedName>
</protein>
<accession>A0A1B6MQS4</accession>
<reference evidence="1" key="1">
    <citation type="submission" date="2015-11" db="EMBL/GenBank/DDBJ databases">
        <title>De novo transcriptome assembly of four potential Pierce s Disease insect vectors from Arizona vineyards.</title>
        <authorList>
            <person name="Tassone E.E."/>
        </authorList>
    </citation>
    <scope>NUCLEOTIDE SEQUENCE</scope>
</reference>
<proteinExistence type="predicted"/>